<dbReference type="GO" id="GO:1990961">
    <property type="term" value="P:xenobiotic detoxification by transmembrane export across the plasma membrane"/>
    <property type="evidence" value="ECO:0007669"/>
    <property type="project" value="InterPro"/>
</dbReference>
<dbReference type="EMBL" id="KL198069">
    <property type="protein sequence ID" value="KDQ10315.1"/>
    <property type="molecule type" value="Genomic_DNA"/>
</dbReference>
<feature type="transmembrane region" description="Helical" evidence="7">
    <location>
        <begin position="465"/>
        <end position="488"/>
    </location>
</feature>
<name>A0A067M6M6_BOTB1</name>
<feature type="region of interest" description="Disordered" evidence="6">
    <location>
        <begin position="574"/>
        <end position="600"/>
    </location>
</feature>
<reference evidence="9" key="1">
    <citation type="journal article" date="2014" name="Proc. Natl. Acad. Sci. U.S.A.">
        <title>Extensive sampling of basidiomycete genomes demonstrates inadequacy of the white-rot/brown-rot paradigm for wood decay fungi.</title>
        <authorList>
            <person name="Riley R."/>
            <person name="Salamov A.A."/>
            <person name="Brown D.W."/>
            <person name="Nagy L.G."/>
            <person name="Floudas D."/>
            <person name="Held B.W."/>
            <person name="Levasseur A."/>
            <person name="Lombard V."/>
            <person name="Morin E."/>
            <person name="Otillar R."/>
            <person name="Lindquist E.A."/>
            <person name="Sun H."/>
            <person name="LaButti K.M."/>
            <person name="Schmutz J."/>
            <person name="Jabbour D."/>
            <person name="Luo H."/>
            <person name="Baker S.E."/>
            <person name="Pisabarro A.G."/>
            <person name="Walton J.D."/>
            <person name="Blanchette R.A."/>
            <person name="Henrissat B."/>
            <person name="Martin F."/>
            <person name="Cullen D."/>
            <person name="Hibbett D.S."/>
            <person name="Grigoriev I.V."/>
        </authorList>
    </citation>
    <scope>NUCLEOTIDE SEQUENCE [LARGE SCALE GENOMIC DNA]</scope>
    <source>
        <strain evidence="9">FD-172 SS1</strain>
    </source>
</reference>
<feature type="transmembrane region" description="Helical" evidence="7">
    <location>
        <begin position="275"/>
        <end position="297"/>
    </location>
</feature>
<dbReference type="GO" id="GO:0015297">
    <property type="term" value="F:antiporter activity"/>
    <property type="evidence" value="ECO:0007669"/>
    <property type="project" value="InterPro"/>
</dbReference>
<evidence type="ECO:0000313" key="9">
    <source>
        <dbReference type="Proteomes" id="UP000027195"/>
    </source>
</evidence>
<evidence type="ECO:0000256" key="7">
    <source>
        <dbReference type="SAM" id="Phobius"/>
    </source>
</evidence>
<proteinExistence type="inferred from homology"/>
<organism evidence="8 9">
    <name type="scientific">Botryobasidium botryosum (strain FD-172 SS1)</name>
    <dbReference type="NCBI Taxonomy" id="930990"/>
    <lineage>
        <taxon>Eukaryota</taxon>
        <taxon>Fungi</taxon>
        <taxon>Dikarya</taxon>
        <taxon>Basidiomycota</taxon>
        <taxon>Agaricomycotina</taxon>
        <taxon>Agaricomycetes</taxon>
        <taxon>Cantharellales</taxon>
        <taxon>Botryobasidiaceae</taxon>
        <taxon>Botryobasidium</taxon>
    </lineage>
</organism>
<dbReference type="GO" id="GO:0042910">
    <property type="term" value="F:xenobiotic transmembrane transporter activity"/>
    <property type="evidence" value="ECO:0007669"/>
    <property type="project" value="InterPro"/>
</dbReference>
<evidence type="ECO:0000256" key="2">
    <source>
        <dbReference type="ARBA" id="ARBA00010199"/>
    </source>
</evidence>
<dbReference type="FunCoup" id="A0A067M6M6">
    <property type="interactions" value="125"/>
</dbReference>
<keyword evidence="5 7" id="KW-0472">Membrane</keyword>
<feature type="region of interest" description="Disordered" evidence="6">
    <location>
        <begin position="32"/>
        <end position="87"/>
    </location>
</feature>
<feature type="transmembrane region" description="Helical" evidence="7">
    <location>
        <begin position="531"/>
        <end position="552"/>
    </location>
</feature>
<comment type="similarity">
    <text evidence="2">Belongs to the multi antimicrobial extrusion (MATE) (TC 2.A.66.1) family.</text>
</comment>
<keyword evidence="3 7" id="KW-0812">Transmembrane</keyword>
<dbReference type="AlphaFoldDB" id="A0A067M6M6"/>
<feature type="compositionally biased region" description="Acidic residues" evidence="6">
    <location>
        <begin position="576"/>
        <end position="586"/>
    </location>
</feature>
<feature type="transmembrane region" description="Helical" evidence="7">
    <location>
        <begin position="346"/>
        <end position="365"/>
    </location>
</feature>
<dbReference type="NCBIfam" id="TIGR00797">
    <property type="entry name" value="matE"/>
    <property type="match status" value="1"/>
</dbReference>
<sequence>MSSTYAHYGAPSSLPSDYAILSASVGDRHGGHFIHDSPDIASDDSDDDVSPTRHRSRHPQYGSFESPRRGSIPQHPSTRRPSLRASDLPAVRAVSEVDPLLQPLPRIEEAGGYCEDANDWRTWWDETRILASYTVPVFSTHLLEYSLVVASVVSLGHLSTIDLAASTLASMTASVSALSLIQGMVSALDSLLPQAWTSGNPKLVGLWSQRMMVVMAVSIIPMAMIFFNAEHILLFLRQDPDVAQRAGLYLKWASLELPAYAFNAVSRRYFQSQGLLHVPSIVIMIVAPINVVLQYLLVWGPDPIRLGFIGAPIATALSMNLISIISIIYGVLYAPREAWCPITRKSFMGLGVLVRLGLAGVGQTASEWWSWELVGLAASLLGPVALASQSVLLVSSSTTYQAPFALSVAASVRIGNLIGAGRPIRAGVASKVALVLALAIAMICSTIFLTFRTSWALLFNDDEEVVALVATIIPLLSLFQVFDGICAVSGGALRARGKQFTGALLNLSAYYIFGIPLGLTLTFRYGMELKGLWIGLSAALAYGGCVSAWIVLRTNWDREVTRARERLKLGHRTDSEFDESEDDESVGDIMAGRRSGGRDV</sequence>
<keyword evidence="4 7" id="KW-1133">Transmembrane helix</keyword>
<feature type="transmembrane region" description="Helical" evidence="7">
    <location>
        <begin position="500"/>
        <end position="519"/>
    </location>
</feature>
<dbReference type="Proteomes" id="UP000027195">
    <property type="component" value="Unassembled WGS sequence"/>
</dbReference>
<dbReference type="Pfam" id="PF01554">
    <property type="entry name" value="MatE"/>
    <property type="match status" value="2"/>
</dbReference>
<feature type="transmembrane region" description="Helical" evidence="7">
    <location>
        <begin position="432"/>
        <end position="453"/>
    </location>
</feature>
<dbReference type="STRING" id="930990.A0A067M6M6"/>
<dbReference type="PANTHER" id="PTHR11206">
    <property type="entry name" value="MULTIDRUG RESISTANCE PROTEIN"/>
    <property type="match status" value="1"/>
</dbReference>
<evidence type="ECO:0000256" key="3">
    <source>
        <dbReference type="ARBA" id="ARBA00022692"/>
    </source>
</evidence>
<accession>A0A067M6M6</accession>
<dbReference type="HOGENOM" id="CLU_012893_1_2_1"/>
<dbReference type="GO" id="GO:0016020">
    <property type="term" value="C:membrane"/>
    <property type="evidence" value="ECO:0007669"/>
    <property type="project" value="UniProtKB-SubCell"/>
</dbReference>
<evidence type="ECO:0000256" key="6">
    <source>
        <dbReference type="SAM" id="MobiDB-lite"/>
    </source>
</evidence>
<evidence type="ECO:0000256" key="5">
    <source>
        <dbReference type="ARBA" id="ARBA00023136"/>
    </source>
</evidence>
<keyword evidence="9" id="KW-1185">Reference proteome</keyword>
<evidence type="ECO:0000256" key="1">
    <source>
        <dbReference type="ARBA" id="ARBA00004141"/>
    </source>
</evidence>
<dbReference type="OrthoDB" id="2126698at2759"/>
<feature type="transmembrane region" description="Helical" evidence="7">
    <location>
        <begin position="207"/>
        <end position="227"/>
    </location>
</feature>
<protein>
    <recommendedName>
        <fullName evidence="10">Multidrug/Oligosaccharidyl-lipid/Polysaccharide flippase</fullName>
    </recommendedName>
</protein>
<dbReference type="InterPro" id="IPR045069">
    <property type="entry name" value="MATE_euk"/>
</dbReference>
<dbReference type="CDD" id="cd13132">
    <property type="entry name" value="MATE_eukaryotic"/>
    <property type="match status" value="1"/>
</dbReference>
<feature type="transmembrane region" description="Helical" evidence="7">
    <location>
        <begin position="371"/>
        <end position="394"/>
    </location>
</feature>
<dbReference type="InParanoid" id="A0A067M6M6"/>
<gene>
    <name evidence="8" type="ORF">BOTBODRAFT_164069</name>
</gene>
<feature type="transmembrane region" description="Helical" evidence="7">
    <location>
        <begin position="309"/>
        <end position="334"/>
    </location>
</feature>
<dbReference type="InterPro" id="IPR002528">
    <property type="entry name" value="MATE_fam"/>
</dbReference>
<comment type="subcellular location">
    <subcellularLocation>
        <location evidence="1">Membrane</location>
        <topology evidence="1">Multi-pass membrane protein</topology>
    </subcellularLocation>
</comment>
<evidence type="ECO:0008006" key="10">
    <source>
        <dbReference type="Google" id="ProtNLM"/>
    </source>
</evidence>
<evidence type="ECO:0000313" key="8">
    <source>
        <dbReference type="EMBL" id="KDQ10315.1"/>
    </source>
</evidence>
<evidence type="ECO:0000256" key="4">
    <source>
        <dbReference type="ARBA" id="ARBA00022989"/>
    </source>
</evidence>